<protein>
    <submittedName>
        <fullName evidence="1">PRKAA1 protein</fullName>
    </submittedName>
</protein>
<dbReference type="InterPro" id="IPR001128">
    <property type="entry name" value="Cyt_P450"/>
</dbReference>
<evidence type="ECO:0000313" key="2">
    <source>
        <dbReference type="Proteomes" id="UP000649617"/>
    </source>
</evidence>
<organism evidence="1 2">
    <name type="scientific">Symbiodinium pilosum</name>
    <name type="common">Dinoflagellate</name>
    <dbReference type="NCBI Taxonomy" id="2952"/>
    <lineage>
        <taxon>Eukaryota</taxon>
        <taxon>Sar</taxon>
        <taxon>Alveolata</taxon>
        <taxon>Dinophyceae</taxon>
        <taxon>Suessiales</taxon>
        <taxon>Symbiodiniaceae</taxon>
        <taxon>Symbiodinium</taxon>
    </lineage>
</organism>
<dbReference type="GO" id="GO:0005506">
    <property type="term" value="F:iron ion binding"/>
    <property type="evidence" value="ECO:0007669"/>
    <property type="project" value="InterPro"/>
</dbReference>
<dbReference type="AlphaFoldDB" id="A0A812XEH7"/>
<accession>A0A812XEH7</accession>
<dbReference type="SUPFAM" id="SSF48264">
    <property type="entry name" value="Cytochrome P450"/>
    <property type="match status" value="1"/>
</dbReference>
<comment type="caution">
    <text evidence="1">The sequence shown here is derived from an EMBL/GenBank/DDBJ whole genome shotgun (WGS) entry which is preliminary data.</text>
</comment>
<dbReference type="GO" id="GO:0020037">
    <property type="term" value="F:heme binding"/>
    <property type="evidence" value="ECO:0007669"/>
    <property type="project" value="InterPro"/>
</dbReference>
<evidence type="ECO:0000313" key="1">
    <source>
        <dbReference type="EMBL" id="CAE7727193.1"/>
    </source>
</evidence>
<dbReference type="InterPro" id="IPR036396">
    <property type="entry name" value="Cyt_P450_sf"/>
</dbReference>
<reference evidence="1" key="1">
    <citation type="submission" date="2021-02" db="EMBL/GenBank/DDBJ databases">
        <authorList>
            <person name="Dougan E. K."/>
            <person name="Rhodes N."/>
            <person name="Thang M."/>
            <person name="Chan C."/>
        </authorList>
    </citation>
    <scope>NUCLEOTIDE SEQUENCE</scope>
</reference>
<dbReference type="GO" id="GO:0016705">
    <property type="term" value="F:oxidoreductase activity, acting on paired donors, with incorporation or reduction of molecular oxygen"/>
    <property type="evidence" value="ECO:0007669"/>
    <property type="project" value="InterPro"/>
</dbReference>
<sequence length="388" mass="43884">MHLCQAFGKGEHYWHGEGYWSVTYEECSQITKSQQVRGSAFACIEACVPDLFATNLLLFLPTGGPESEWAAIRRVLHAAMLDRGAYQYSERLQKLSSQLALDWPKPQLTDFSDTPRLRLMVVKSVFFMIFGIWLDDQDAQILRGWRDGAVFFVLPRLIHRFVFNFLIRKVKQLRIDTVGVIEKLGLQQMFVDMNKNLPEKYRRPTDVKLCDEIMFAVGFAGVGGTSAACETIGAFLQRKIPEEASASLISFEKYPTVEDMVAAYKQNPVKYIKEACRIDPPVTSCTRVDPTERELKFLGIPYKMQANTLNQYVISMANRDTKIFENPSVFDPTRKELDMALTWNGAFGTANEETVYPRICPGRFLALDVVQAIVPPGSQSLAKVSMTG</sequence>
<gene>
    <name evidence="1" type="primary">PRKAA1</name>
    <name evidence="1" type="ORF">SPIL2461_LOCUS20820</name>
</gene>
<dbReference type="Pfam" id="PF00067">
    <property type="entry name" value="p450"/>
    <property type="match status" value="1"/>
</dbReference>
<dbReference type="OrthoDB" id="410004at2759"/>
<dbReference type="GO" id="GO:0004497">
    <property type="term" value="F:monooxygenase activity"/>
    <property type="evidence" value="ECO:0007669"/>
    <property type="project" value="InterPro"/>
</dbReference>
<dbReference type="EMBL" id="CAJNIZ010045693">
    <property type="protein sequence ID" value="CAE7727193.1"/>
    <property type="molecule type" value="Genomic_DNA"/>
</dbReference>
<dbReference type="Proteomes" id="UP000649617">
    <property type="component" value="Unassembled WGS sequence"/>
</dbReference>
<proteinExistence type="predicted"/>
<keyword evidence="2" id="KW-1185">Reference proteome</keyword>
<dbReference type="Gene3D" id="1.10.630.10">
    <property type="entry name" value="Cytochrome P450"/>
    <property type="match status" value="1"/>
</dbReference>
<name>A0A812XEH7_SYMPI</name>